<dbReference type="AlphaFoldDB" id="Q8TMU8"/>
<dbReference type="CDD" id="cd06225">
    <property type="entry name" value="HAMP"/>
    <property type="match status" value="1"/>
</dbReference>
<evidence type="ECO:0000313" key="10">
    <source>
        <dbReference type="EMBL" id="AAM05935.1"/>
    </source>
</evidence>
<proteinExistence type="predicted"/>
<dbReference type="PANTHER" id="PTHR43711">
    <property type="entry name" value="TWO-COMPONENT HISTIDINE KINASE"/>
    <property type="match status" value="1"/>
</dbReference>
<sequence>MQVCGFTSGSLLVMCMDVSKKLLIVTFTMFALLTVLLIIAAHTILLSSFSDLETQDTIKNTGKIEQAIAWEALSLDRTARDWGFWDDTYKFVDTLSPEYIESNLDDSTLYDLDLNVMLFVNKSGVLVYPMSVDLVNMTNVPVPEGLLKQIDSGILTTRENTDQIQGVVLLDEGPMLIVARPILTSFGEGPSAGTLILGKYIDNSYISSLEERTQTSLSLYTLNEEMPPDFQEVFDEAASNDGSAVKILGSERVAGYFILRNTNGEPVALMRADYPRDLYAQGKKTLVYIYGFLLLSGLVIGTATKFSLDSLLVSRLITIDGFLENVKKEKDISKRLEVEGEDEIHRLSKGINEMLSSIRLAEQELKAREYEKKFILDSLEEMVVLRDPNFNIRWANRAALNNKDLLKAEDKAPEADSPEAQDRYNIPKPLYPLAPDYAAHELTSSEGKTWLLRSKPVCDKIGNTIAVLETGVEITERKNYEIELFRAKQDAEVANRAKSAFLANMSHELRTPLNSIIGFSDLLYEKVYGELNLKQTKAVGNISNSGKHLLNLINEILDLSKVEAGSFELHYSTFWLAEVFAEVRDMIFPFATSKGLKIELEIDSNLSRVYADKERILQVLSNLVTNAVKFSNENGCVKVKAVQMDGFLKITVADDGIGIAAADHEKLFKPFSQIDSSFSKRYQGTGLGLALVKEIVQLHGGTVWFESEVGKGSVFGFSIPLPGRSE</sequence>
<dbReference type="Gene3D" id="3.30.450.20">
    <property type="entry name" value="PAS domain"/>
    <property type="match status" value="1"/>
</dbReference>
<dbReference type="EnsemblBacteria" id="AAM05935">
    <property type="protein sequence ID" value="AAM05935"/>
    <property type="gene ID" value="MA_2553"/>
</dbReference>
<keyword evidence="7" id="KW-0472">Membrane</keyword>
<keyword evidence="7" id="KW-0812">Transmembrane</keyword>
<dbReference type="PANTHER" id="PTHR43711:SF31">
    <property type="entry name" value="HISTIDINE KINASE"/>
    <property type="match status" value="1"/>
</dbReference>
<dbReference type="InterPro" id="IPR003661">
    <property type="entry name" value="HisK_dim/P_dom"/>
</dbReference>
<dbReference type="InterPro" id="IPR007892">
    <property type="entry name" value="CHASE4"/>
</dbReference>
<keyword evidence="4" id="KW-0808">Transferase</keyword>
<dbReference type="GO" id="GO:0009927">
    <property type="term" value="F:histidine phosphotransfer kinase activity"/>
    <property type="evidence" value="ECO:0000318"/>
    <property type="project" value="GO_Central"/>
</dbReference>
<dbReference type="GO" id="GO:0000160">
    <property type="term" value="P:phosphorelay signal transduction system"/>
    <property type="evidence" value="ECO:0000318"/>
    <property type="project" value="GO_Central"/>
</dbReference>
<keyword evidence="3" id="KW-0597">Phosphoprotein</keyword>
<dbReference type="InterPro" id="IPR004358">
    <property type="entry name" value="Sig_transdc_His_kin-like_C"/>
</dbReference>
<dbReference type="Pfam" id="PF00512">
    <property type="entry name" value="HisKA"/>
    <property type="match status" value="1"/>
</dbReference>
<dbReference type="EC" id="2.7.13.3" evidence="2"/>
<evidence type="ECO:0000256" key="7">
    <source>
        <dbReference type="SAM" id="Phobius"/>
    </source>
</evidence>
<feature type="domain" description="HAMP" evidence="9">
    <location>
        <begin position="331"/>
        <end position="363"/>
    </location>
</feature>
<dbReference type="PhylomeDB" id="Q8TMU8"/>
<organism evidence="10 11">
    <name type="scientific">Methanosarcina acetivorans (strain ATCC 35395 / DSM 2834 / JCM 12185 / C2A)</name>
    <dbReference type="NCBI Taxonomy" id="188937"/>
    <lineage>
        <taxon>Archaea</taxon>
        <taxon>Methanobacteriati</taxon>
        <taxon>Methanobacteriota</taxon>
        <taxon>Stenosarchaea group</taxon>
        <taxon>Methanomicrobia</taxon>
        <taxon>Methanosarcinales</taxon>
        <taxon>Methanosarcinaceae</taxon>
        <taxon>Methanosarcina</taxon>
    </lineage>
</organism>
<evidence type="ECO:0000259" key="9">
    <source>
        <dbReference type="PROSITE" id="PS50885"/>
    </source>
</evidence>
<dbReference type="FunFam" id="1.10.287.130:FF:000132">
    <property type="entry name" value="Sensory transduction histidine kinase"/>
    <property type="match status" value="1"/>
</dbReference>
<feature type="transmembrane region" description="Helical" evidence="7">
    <location>
        <begin position="286"/>
        <end position="308"/>
    </location>
</feature>
<keyword evidence="6" id="KW-0902">Two-component regulatory system</keyword>
<dbReference type="InterPro" id="IPR005467">
    <property type="entry name" value="His_kinase_dom"/>
</dbReference>
<dbReference type="CDD" id="cd00082">
    <property type="entry name" value="HisKA"/>
    <property type="match status" value="1"/>
</dbReference>
<evidence type="ECO:0000256" key="4">
    <source>
        <dbReference type="ARBA" id="ARBA00022679"/>
    </source>
</evidence>
<gene>
    <name evidence="10" type="ordered locus">MA_2553</name>
</gene>
<evidence type="ECO:0000256" key="5">
    <source>
        <dbReference type="ARBA" id="ARBA00022777"/>
    </source>
</evidence>
<dbReference type="FunFam" id="3.30.565.10:FF:000078">
    <property type="entry name" value="Two-component sensor histidine kinase"/>
    <property type="match status" value="1"/>
</dbReference>
<evidence type="ECO:0000256" key="3">
    <source>
        <dbReference type="ARBA" id="ARBA00022553"/>
    </source>
</evidence>
<dbReference type="SUPFAM" id="SSF47384">
    <property type="entry name" value="Homodimeric domain of signal transducing histidine kinase"/>
    <property type="match status" value="1"/>
</dbReference>
<dbReference type="PROSITE" id="PS50885">
    <property type="entry name" value="HAMP"/>
    <property type="match status" value="1"/>
</dbReference>
<dbReference type="Pfam" id="PF02518">
    <property type="entry name" value="HATPase_c"/>
    <property type="match status" value="1"/>
</dbReference>
<evidence type="ECO:0000256" key="6">
    <source>
        <dbReference type="ARBA" id="ARBA00023012"/>
    </source>
</evidence>
<evidence type="ECO:0000256" key="2">
    <source>
        <dbReference type="ARBA" id="ARBA00012438"/>
    </source>
</evidence>
<dbReference type="Pfam" id="PF05228">
    <property type="entry name" value="CHASE4"/>
    <property type="match status" value="1"/>
</dbReference>
<keyword evidence="7" id="KW-1133">Transmembrane helix</keyword>
<comment type="catalytic activity">
    <reaction evidence="1">
        <text>ATP + protein L-histidine = ADP + protein N-phospho-L-histidine.</text>
        <dbReference type="EC" id="2.7.13.3"/>
    </reaction>
</comment>
<reference evidence="10 11" key="1">
    <citation type="journal article" date="2002" name="Genome Res.">
        <title>The genome of Methanosarcina acetivorans reveals extensive metabolic and physiological diversity.</title>
        <authorList>
            <person name="Galagan J.E."/>
            <person name="Nusbaum C."/>
            <person name="Roy A."/>
            <person name="Endrizzi M.G."/>
            <person name="Macdonald P."/>
            <person name="FitzHugh W."/>
            <person name="Calvo S."/>
            <person name="Engels R."/>
            <person name="Smirnov S."/>
            <person name="Atnoor D."/>
            <person name="Brown A."/>
            <person name="Allen N."/>
            <person name="Naylor J."/>
            <person name="Stange-Thomann N."/>
            <person name="DeArellano K."/>
            <person name="Johnson R."/>
            <person name="Linton L."/>
            <person name="McEwan P."/>
            <person name="McKernan K."/>
            <person name="Talamas J."/>
            <person name="Tirrell A."/>
            <person name="Ye W."/>
            <person name="Zimmer A."/>
            <person name="Barber R.D."/>
            <person name="Cann I."/>
            <person name="Graham D.E."/>
            <person name="Grahame D.A."/>
            <person name="Guss A."/>
            <person name="Hedderich R."/>
            <person name="Ingram-Smith C."/>
            <person name="Kuettner C.H."/>
            <person name="Krzycki J.A."/>
            <person name="Leigh J.A."/>
            <person name="Li W."/>
            <person name="Liu J."/>
            <person name="Mukhopadhyay B."/>
            <person name="Reeve J.N."/>
            <person name="Smith K."/>
            <person name="Springer T.A."/>
            <person name="Umayam L.A."/>
            <person name="White O."/>
            <person name="White R.H."/>
            <person name="de Macario E.C."/>
            <person name="Ferry J.G."/>
            <person name="Jarrell K.F."/>
            <person name="Jing H."/>
            <person name="Macario A.J.L."/>
            <person name="Paulsen I."/>
            <person name="Pritchett M."/>
            <person name="Sowers K.R."/>
            <person name="Swanson R.V."/>
            <person name="Zinder S.H."/>
            <person name="Lander E."/>
            <person name="Metcalf W.W."/>
            <person name="Birren B."/>
        </authorList>
    </citation>
    <scope>NUCLEOTIDE SEQUENCE [LARGE SCALE GENOMIC DNA]</scope>
    <source>
        <strain evidence="11">ATCC 35395 / DSM 2834 / JCM 12185 / C2A</strain>
    </source>
</reference>
<feature type="domain" description="Histidine kinase" evidence="8">
    <location>
        <begin position="504"/>
        <end position="723"/>
    </location>
</feature>
<dbReference type="Proteomes" id="UP000002487">
    <property type="component" value="Chromosome"/>
</dbReference>
<dbReference type="SMART" id="SM00388">
    <property type="entry name" value="HisKA"/>
    <property type="match status" value="1"/>
</dbReference>
<dbReference type="CDD" id="cd16922">
    <property type="entry name" value="HATPase_EvgS-ArcB-TorS-like"/>
    <property type="match status" value="1"/>
</dbReference>
<dbReference type="PROSITE" id="PS50109">
    <property type="entry name" value="HIS_KIN"/>
    <property type="match status" value="1"/>
</dbReference>
<evidence type="ECO:0000313" key="11">
    <source>
        <dbReference type="Proteomes" id="UP000002487"/>
    </source>
</evidence>
<dbReference type="InterPro" id="IPR050736">
    <property type="entry name" value="Sensor_HK_Regulatory"/>
</dbReference>
<protein>
    <recommendedName>
        <fullName evidence="2">histidine kinase</fullName>
        <ecNumber evidence="2">2.7.13.3</ecNumber>
    </recommendedName>
</protein>
<keyword evidence="11" id="KW-1185">Reference proteome</keyword>
<evidence type="ECO:0000259" key="8">
    <source>
        <dbReference type="PROSITE" id="PS50109"/>
    </source>
</evidence>
<dbReference type="InterPro" id="IPR003594">
    <property type="entry name" value="HATPase_dom"/>
</dbReference>
<dbReference type="Gene3D" id="1.10.287.130">
    <property type="match status" value="1"/>
</dbReference>
<dbReference type="STRING" id="188937.MA_2553"/>
<dbReference type="SMART" id="SM00387">
    <property type="entry name" value="HATPase_c"/>
    <property type="match status" value="1"/>
</dbReference>
<dbReference type="Gene3D" id="3.30.565.10">
    <property type="entry name" value="Histidine kinase-like ATPase, C-terminal domain"/>
    <property type="match status" value="1"/>
</dbReference>
<keyword evidence="5 10" id="KW-0418">Kinase</keyword>
<dbReference type="InterPro" id="IPR036890">
    <property type="entry name" value="HATPase_C_sf"/>
</dbReference>
<dbReference type="GO" id="GO:0000155">
    <property type="term" value="F:phosphorelay sensor kinase activity"/>
    <property type="evidence" value="ECO:0000318"/>
    <property type="project" value="GO_Central"/>
</dbReference>
<dbReference type="HOGENOM" id="CLU_009587_1_0_2"/>
<dbReference type="InParanoid" id="Q8TMU8"/>
<feature type="transmembrane region" description="Helical" evidence="7">
    <location>
        <begin position="22"/>
        <end position="45"/>
    </location>
</feature>
<dbReference type="SUPFAM" id="SSF55874">
    <property type="entry name" value="ATPase domain of HSP90 chaperone/DNA topoisomerase II/histidine kinase"/>
    <property type="match status" value="1"/>
</dbReference>
<dbReference type="EMBL" id="AE010299">
    <property type="protein sequence ID" value="AAM05935.1"/>
    <property type="molecule type" value="Genomic_DNA"/>
</dbReference>
<accession>Q8TMU8</accession>
<evidence type="ECO:0000256" key="1">
    <source>
        <dbReference type="ARBA" id="ARBA00000085"/>
    </source>
</evidence>
<dbReference type="InterPro" id="IPR036097">
    <property type="entry name" value="HisK_dim/P_sf"/>
</dbReference>
<dbReference type="InterPro" id="IPR003660">
    <property type="entry name" value="HAMP_dom"/>
</dbReference>
<dbReference type="GO" id="GO:0005886">
    <property type="term" value="C:plasma membrane"/>
    <property type="evidence" value="ECO:0000318"/>
    <property type="project" value="GO_Central"/>
</dbReference>
<dbReference type="PRINTS" id="PR00344">
    <property type="entry name" value="BCTRLSENSOR"/>
</dbReference>
<name>Q8TMU8_METAC</name>
<dbReference type="KEGG" id="mac:MA_2553"/>